<keyword evidence="2" id="KW-1185">Reference proteome</keyword>
<gene>
    <name evidence="1" type="ORF">ACFP3U_31790</name>
</gene>
<organism evidence="1 2">
    <name type="scientific">Kitasatospora misakiensis</name>
    <dbReference type="NCBI Taxonomy" id="67330"/>
    <lineage>
        <taxon>Bacteria</taxon>
        <taxon>Bacillati</taxon>
        <taxon>Actinomycetota</taxon>
        <taxon>Actinomycetes</taxon>
        <taxon>Kitasatosporales</taxon>
        <taxon>Streptomycetaceae</taxon>
        <taxon>Kitasatospora</taxon>
    </lineage>
</organism>
<reference evidence="2" key="1">
    <citation type="journal article" date="2019" name="Int. J. Syst. Evol. Microbiol.">
        <title>The Global Catalogue of Microorganisms (GCM) 10K type strain sequencing project: providing services to taxonomists for standard genome sequencing and annotation.</title>
        <authorList>
            <consortium name="The Broad Institute Genomics Platform"/>
            <consortium name="The Broad Institute Genome Sequencing Center for Infectious Disease"/>
            <person name="Wu L."/>
            <person name="Ma J."/>
        </authorList>
    </citation>
    <scope>NUCLEOTIDE SEQUENCE [LARGE SCALE GENOMIC DNA]</scope>
    <source>
        <strain evidence="2">CGMCC 4.1437</strain>
    </source>
</reference>
<dbReference type="RefSeq" id="WP_380229207.1">
    <property type="nucleotide sequence ID" value="NZ_JBHSOF010000059.1"/>
</dbReference>
<proteinExistence type="predicted"/>
<name>A0ABW0XHJ2_9ACTN</name>
<evidence type="ECO:0008006" key="3">
    <source>
        <dbReference type="Google" id="ProtNLM"/>
    </source>
</evidence>
<protein>
    <recommendedName>
        <fullName evidence="3">Cysteine-rich CPCC domain-containing protein</fullName>
    </recommendedName>
</protein>
<evidence type="ECO:0000313" key="2">
    <source>
        <dbReference type="Proteomes" id="UP001595975"/>
    </source>
</evidence>
<dbReference type="Proteomes" id="UP001595975">
    <property type="component" value="Unassembled WGS sequence"/>
</dbReference>
<evidence type="ECO:0000313" key="1">
    <source>
        <dbReference type="EMBL" id="MFC5667540.1"/>
    </source>
</evidence>
<comment type="caution">
    <text evidence="1">The sequence shown here is derived from an EMBL/GenBank/DDBJ whole genome shotgun (WGS) entry which is preliminary data.</text>
</comment>
<sequence length="54" mass="5948">MSTDMCPVCMWLDGRAQEAFRAPEGCDHSALTDVRVLRRRHAESGECLNPAGAE</sequence>
<dbReference type="EMBL" id="JBHSOF010000059">
    <property type="protein sequence ID" value="MFC5667540.1"/>
    <property type="molecule type" value="Genomic_DNA"/>
</dbReference>
<accession>A0ABW0XHJ2</accession>